<sequence>MIIQDHEGPNGWPFGLGRVNTRLSIGASVEGDTGAQQPNTFHGPSSSFSSFSSSNFDTESTASFFQDNSVSLGRLIGIRPRENGTLYFSRPVCVPQQRSEHYEESSYTHQTKTTRVICVPNLLNILGKMSRIDPLTATGHAPRRHRKASQVISSPFCNWIWIWICARRITTTSILGLPFFLSLISSHFDHLVCASEEHHCQFDRSAALLRHHGFHQLGKFRIQEGNLGDEVRLLVNRIRMTRREYVSGFGTVIKINLIHEKDDTYTSTARVKMKLRNSIKKKASHYLDEKRKTVKNCIWNARVSFADDRNEETILKIANEKFKHCNITTEKENQNKKRKGGSISQLELGVGLLAKCKLERENSRSHELLLKSKNLPFFDKHIMSSLRLDPDLQELCVEYVYKEETPLQKMERERSESVECVGVMPIRSGPLESGCYSPGTKPDRIPYHFYLLVKEAVDIMKHNDLINLEGVEEKIRFFCTYLHSHLPTG</sequence>
<dbReference type="PANTHER" id="PTHR33544:SF14">
    <property type="entry name" value="PROTEIN, PUTATIVE-RELATED"/>
    <property type="match status" value="1"/>
</dbReference>
<proteinExistence type="predicted"/>
<protein>
    <submittedName>
        <fullName evidence="1">Uncharacterized protein</fullName>
    </submittedName>
</protein>
<evidence type="ECO:0000313" key="1">
    <source>
        <dbReference type="EMBL" id="KAD3068749.1"/>
    </source>
</evidence>
<gene>
    <name evidence="1" type="ORF">E3N88_36629</name>
</gene>
<dbReference type="Proteomes" id="UP000326396">
    <property type="component" value="Linkage Group LG7"/>
</dbReference>
<dbReference type="EMBL" id="SZYD01000017">
    <property type="protein sequence ID" value="KAD3068749.1"/>
    <property type="molecule type" value="Genomic_DNA"/>
</dbReference>
<evidence type="ECO:0000313" key="2">
    <source>
        <dbReference type="Proteomes" id="UP000326396"/>
    </source>
</evidence>
<dbReference type="PANTHER" id="PTHR33544">
    <property type="entry name" value="DUF4005 DOMAIN-CONTAINING PROTEIN-RELATED"/>
    <property type="match status" value="1"/>
</dbReference>
<accession>A0A5N6M4A1</accession>
<keyword evidence="2" id="KW-1185">Reference proteome</keyword>
<dbReference type="AlphaFoldDB" id="A0A5N6M4A1"/>
<organism evidence="1 2">
    <name type="scientific">Mikania micrantha</name>
    <name type="common">bitter vine</name>
    <dbReference type="NCBI Taxonomy" id="192012"/>
    <lineage>
        <taxon>Eukaryota</taxon>
        <taxon>Viridiplantae</taxon>
        <taxon>Streptophyta</taxon>
        <taxon>Embryophyta</taxon>
        <taxon>Tracheophyta</taxon>
        <taxon>Spermatophyta</taxon>
        <taxon>Magnoliopsida</taxon>
        <taxon>eudicotyledons</taxon>
        <taxon>Gunneridae</taxon>
        <taxon>Pentapetalae</taxon>
        <taxon>asterids</taxon>
        <taxon>campanulids</taxon>
        <taxon>Asterales</taxon>
        <taxon>Asteraceae</taxon>
        <taxon>Asteroideae</taxon>
        <taxon>Heliantheae alliance</taxon>
        <taxon>Eupatorieae</taxon>
        <taxon>Mikania</taxon>
    </lineage>
</organism>
<reference evidence="1 2" key="1">
    <citation type="submission" date="2019-05" db="EMBL/GenBank/DDBJ databases">
        <title>Mikania micrantha, genome provides insights into the molecular mechanism of rapid growth.</title>
        <authorList>
            <person name="Liu B."/>
        </authorList>
    </citation>
    <scope>NUCLEOTIDE SEQUENCE [LARGE SCALE GENOMIC DNA]</scope>
    <source>
        <strain evidence="1">NLD-2019</strain>
        <tissue evidence="1">Leaf</tissue>
    </source>
</reference>
<dbReference type="OrthoDB" id="738796at2759"/>
<comment type="caution">
    <text evidence="1">The sequence shown here is derived from an EMBL/GenBank/DDBJ whole genome shotgun (WGS) entry which is preliminary data.</text>
</comment>
<name>A0A5N6M4A1_9ASTR</name>
<dbReference type="InterPro" id="IPR040344">
    <property type="entry name" value="At3g17950-like"/>
</dbReference>